<dbReference type="AlphaFoldDB" id="A0A9N9ZY81"/>
<protein>
    <submittedName>
        <fullName evidence="7">Uncharacterized protein</fullName>
    </submittedName>
</protein>
<keyword evidence="3 6" id="KW-1133">Transmembrane helix</keyword>
<evidence type="ECO:0000256" key="4">
    <source>
        <dbReference type="ARBA" id="ARBA00023136"/>
    </source>
</evidence>
<accession>A0A9N9ZY81</accession>
<proteinExistence type="predicted"/>
<name>A0A9N9ZY81_BEMTA</name>
<feature type="transmembrane region" description="Helical" evidence="6">
    <location>
        <begin position="286"/>
        <end position="307"/>
    </location>
</feature>
<evidence type="ECO:0000256" key="2">
    <source>
        <dbReference type="ARBA" id="ARBA00022692"/>
    </source>
</evidence>
<evidence type="ECO:0000313" key="8">
    <source>
        <dbReference type="Proteomes" id="UP001152759"/>
    </source>
</evidence>
<reference evidence="7" key="1">
    <citation type="submission" date="2021-12" db="EMBL/GenBank/DDBJ databases">
        <authorList>
            <person name="King R."/>
        </authorList>
    </citation>
    <scope>NUCLEOTIDE SEQUENCE</scope>
</reference>
<feature type="transmembrane region" description="Helical" evidence="6">
    <location>
        <begin position="118"/>
        <end position="137"/>
    </location>
</feature>
<keyword evidence="2 6" id="KW-0812">Transmembrane</keyword>
<organism evidence="7 8">
    <name type="scientific">Bemisia tabaci</name>
    <name type="common">Sweetpotato whitefly</name>
    <name type="synonym">Aleurodes tabaci</name>
    <dbReference type="NCBI Taxonomy" id="7038"/>
    <lineage>
        <taxon>Eukaryota</taxon>
        <taxon>Metazoa</taxon>
        <taxon>Ecdysozoa</taxon>
        <taxon>Arthropoda</taxon>
        <taxon>Hexapoda</taxon>
        <taxon>Insecta</taxon>
        <taxon>Pterygota</taxon>
        <taxon>Neoptera</taxon>
        <taxon>Paraneoptera</taxon>
        <taxon>Hemiptera</taxon>
        <taxon>Sternorrhyncha</taxon>
        <taxon>Aleyrodoidea</taxon>
        <taxon>Aleyrodidae</taxon>
        <taxon>Aleyrodinae</taxon>
        <taxon>Bemisia</taxon>
    </lineage>
</organism>
<feature type="region of interest" description="Disordered" evidence="5">
    <location>
        <begin position="174"/>
        <end position="207"/>
    </location>
</feature>
<dbReference type="GO" id="GO:0005385">
    <property type="term" value="F:zinc ion transmembrane transporter activity"/>
    <property type="evidence" value="ECO:0007669"/>
    <property type="project" value="TreeGrafter"/>
</dbReference>
<dbReference type="Pfam" id="PF02535">
    <property type="entry name" value="Zip"/>
    <property type="match status" value="1"/>
</dbReference>
<dbReference type="GO" id="GO:0005886">
    <property type="term" value="C:plasma membrane"/>
    <property type="evidence" value="ECO:0007669"/>
    <property type="project" value="TreeGrafter"/>
</dbReference>
<evidence type="ECO:0000256" key="3">
    <source>
        <dbReference type="ARBA" id="ARBA00022989"/>
    </source>
</evidence>
<evidence type="ECO:0000313" key="7">
    <source>
        <dbReference type="EMBL" id="CAH0381775.1"/>
    </source>
</evidence>
<feature type="transmembrane region" description="Helical" evidence="6">
    <location>
        <begin position="81"/>
        <end position="98"/>
    </location>
</feature>
<evidence type="ECO:0000256" key="5">
    <source>
        <dbReference type="SAM" id="MobiDB-lite"/>
    </source>
</evidence>
<sequence>MMLPEEPSVVATVADVSEHLPLKAMVTPDGMLEAKVLAMVVLGVVAAVIAFLPLLFAAYVDRRSASGKPYASRFFNGEFSFMFPFGGGVLLCTIFLHLLPEVTENVESLTKLGILPEIHIALPELLTCCGFFVMLFVDGITHSILHRYFHPKPSPSPHLRKISTVQDTQLQLPAANGDGAEGLRNRGLEPGTAEPKPHDHDHHHHDHSHSVTHLDHLIVSKVSLVRCFLFVLALSVHEFFEGLAIGLESRVNAVYYLQAAVASHKLVIALCIGVEMVTTRIKFASACTYIFTYAAVSPAGILVGMFILNDASSGSEVNLIASALLQGLATGTLLYVVFFEVLTKTMSKSETGLMKMFAILVGFLAMLGLQLLLDEDEDD</sequence>
<evidence type="ECO:0000256" key="1">
    <source>
        <dbReference type="ARBA" id="ARBA00004141"/>
    </source>
</evidence>
<feature type="transmembrane region" description="Helical" evidence="6">
    <location>
        <begin position="353"/>
        <end position="373"/>
    </location>
</feature>
<comment type="subcellular location">
    <subcellularLocation>
        <location evidence="1">Membrane</location>
        <topology evidence="1">Multi-pass membrane protein</topology>
    </subcellularLocation>
</comment>
<dbReference type="PANTHER" id="PTHR11040:SF203">
    <property type="entry name" value="FI18611P1-RELATED"/>
    <property type="match status" value="1"/>
</dbReference>
<evidence type="ECO:0000256" key="6">
    <source>
        <dbReference type="SAM" id="Phobius"/>
    </source>
</evidence>
<dbReference type="EMBL" id="OU963862">
    <property type="protein sequence ID" value="CAH0381775.1"/>
    <property type="molecule type" value="Genomic_DNA"/>
</dbReference>
<feature type="transmembrane region" description="Helical" evidence="6">
    <location>
        <begin position="36"/>
        <end position="60"/>
    </location>
</feature>
<feature type="transmembrane region" description="Helical" evidence="6">
    <location>
        <begin position="319"/>
        <end position="341"/>
    </location>
</feature>
<keyword evidence="8" id="KW-1185">Reference proteome</keyword>
<gene>
    <name evidence="7" type="ORF">BEMITA_LOCUS1391</name>
</gene>
<dbReference type="Proteomes" id="UP001152759">
    <property type="component" value="Chromosome 1"/>
</dbReference>
<keyword evidence="4 6" id="KW-0472">Membrane</keyword>
<dbReference type="KEGG" id="btab:109043180"/>
<dbReference type="PANTHER" id="PTHR11040">
    <property type="entry name" value="ZINC/IRON TRANSPORTER"/>
    <property type="match status" value="1"/>
</dbReference>
<dbReference type="InterPro" id="IPR003689">
    <property type="entry name" value="ZIP"/>
</dbReference>